<dbReference type="InterPro" id="IPR001260">
    <property type="entry name" value="Coprogen_oxidase_aer"/>
</dbReference>
<dbReference type="PANTHER" id="PTHR10755">
    <property type="entry name" value="COPROPORPHYRINOGEN III OXIDASE, MITOCHONDRIAL"/>
    <property type="match status" value="1"/>
</dbReference>
<proteinExistence type="inferred from homology"/>
<dbReference type="GO" id="GO:0006782">
    <property type="term" value="P:protoporphyrinogen IX biosynthetic process"/>
    <property type="evidence" value="ECO:0007669"/>
    <property type="project" value="TreeGrafter"/>
</dbReference>
<protein>
    <recommendedName>
        <fullName evidence="4">coproporphyrinogen oxidase</fullName>
        <ecNumber evidence="4">1.3.3.3</ecNumber>
    </recommendedName>
</protein>
<evidence type="ECO:0000313" key="7">
    <source>
        <dbReference type="EMBL" id="SFV70989.1"/>
    </source>
</evidence>
<dbReference type="SUPFAM" id="SSF102886">
    <property type="entry name" value="Coproporphyrinogen III oxidase"/>
    <property type="match status" value="1"/>
</dbReference>
<accession>A0A1W1CYY2</accession>
<name>A0A1W1CYY2_9ZZZZ</name>
<gene>
    <name evidence="7" type="ORF">MNB_SV-13-959</name>
</gene>
<comment type="similarity">
    <text evidence="2">Belongs to the aerobic coproporphyrinogen-III oxidase family.</text>
</comment>
<comment type="subunit">
    <text evidence="3">Homodimer.</text>
</comment>
<dbReference type="EC" id="1.3.3.3" evidence="4"/>
<reference evidence="7" key="1">
    <citation type="submission" date="2016-10" db="EMBL/GenBank/DDBJ databases">
        <authorList>
            <person name="de Groot N.N."/>
        </authorList>
    </citation>
    <scope>NUCLEOTIDE SEQUENCE</scope>
</reference>
<evidence type="ECO:0000256" key="2">
    <source>
        <dbReference type="ARBA" id="ARBA00010644"/>
    </source>
</evidence>
<dbReference type="EMBL" id="FPHM01000187">
    <property type="protein sequence ID" value="SFV70989.1"/>
    <property type="molecule type" value="Genomic_DNA"/>
</dbReference>
<dbReference type="PANTHER" id="PTHR10755:SF0">
    <property type="entry name" value="OXYGEN-DEPENDENT COPROPORPHYRINOGEN-III OXIDASE, MITOCHONDRIAL"/>
    <property type="match status" value="1"/>
</dbReference>
<dbReference type="Gene3D" id="3.40.1500.10">
    <property type="entry name" value="Coproporphyrinogen III oxidase, aerobic"/>
    <property type="match status" value="1"/>
</dbReference>
<evidence type="ECO:0000256" key="4">
    <source>
        <dbReference type="ARBA" id="ARBA00012869"/>
    </source>
</evidence>
<sequence length="347" mass="38752">MIRISAESSQAKESNVLVEGLQAYFVSKLNAISLEYGEGRSCETIEWGRDKGQHGGGLRYETRDELVFNRGSVNVSQVHYDDTPSKKLASATAISTIIHPRNPHAPSLHMHISWTQMRNGEGYWRIMADLNPSLIGESDLDKTIFSKALEEVAGDLYAEGKEEGDKYFNIPVLDRTRGVSHFYLEGYHSSDFEKDKLFAKKVGEQVIDTYIAIISAKLSMHQSITKEEKTEQLAYHTLYLFQVLTLDRGTTSGLLVHSQNDVGIMGSLPSHINRDILLSWKSRMPKPQDELVASLLNALPNLVPTPVEEKTKLALANAVRKHYTQYPKALSLQASAGNIPTTVENHI</sequence>
<evidence type="ECO:0000256" key="6">
    <source>
        <dbReference type="ARBA" id="ARBA00023244"/>
    </source>
</evidence>
<evidence type="ECO:0000256" key="3">
    <source>
        <dbReference type="ARBA" id="ARBA00011738"/>
    </source>
</evidence>
<organism evidence="7">
    <name type="scientific">hydrothermal vent metagenome</name>
    <dbReference type="NCBI Taxonomy" id="652676"/>
    <lineage>
        <taxon>unclassified sequences</taxon>
        <taxon>metagenomes</taxon>
        <taxon>ecological metagenomes</taxon>
    </lineage>
</organism>
<dbReference type="InterPro" id="IPR036406">
    <property type="entry name" value="Coprogen_oxidase_aer_sf"/>
</dbReference>
<dbReference type="AlphaFoldDB" id="A0A1W1CYY2"/>
<evidence type="ECO:0000256" key="1">
    <source>
        <dbReference type="ARBA" id="ARBA00005168"/>
    </source>
</evidence>
<evidence type="ECO:0000256" key="5">
    <source>
        <dbReference type="ARBA" id="ARBA00023002"/>
    </source>
</evidence>
<dbReference type="GO" id="GO:0004109">
    <property type="term" value="F:coproporphyrinogen oxidase activity"/>
    <property type="evidence" value="ECO:0007669"/>
    <property type="project" value="UniProtKB-EC"/>
</dbReference>
<comment type="pathway">
    <text evidence="1">Porphyrin-containing compound metabolism; protoporphyrin-IX biosynthesis; protoporphyrinogen-IX from coproporphyrinogen-III (O2 route): step 1/1.</text>
</comment>
<keyword evidence="5 7" id="KW-0560">Oxidoreductase</keyword>
<keyword evidence="6" id="KW-0627">Porphyrin biosynthesis</keyword>
<dbReference type="Pfam" id="PF01218">
    <property type="entry name" value="Coprogen_oxidas"/>
    <property type="match status" value="1"/>
</dbReference>
<dbReference type="GO" id="GO:0005737">
    <property type="term" value="C:cytoplasm"/>
    <property type="evidence" value="ECO:0007669"/>
    <property type="project" value="TreeGrafter"/>
</dbReference>